<dbReference type="EMBL" id="MU006778">
    <property type="protein sequence ID" value="KAF2644616.1"/>
    <property type="molecule type" value="Genomic_DNA"/>
</dbReference>
<protein>
    <recommendedName>
        <fullName evidence="2">polynucleotide adenylyltransferase</fullName>
        <ecNumber evidence="2">2.7.7.19</ecNumber>
    </recommendedName>
</protein>
<dbReference type="GO" id="GO:0010605">
    <property type="term" value="P:negative regulation of macromolecule metabolic process"/>
    <property type="evidence" value="ECO:0007669"/>
    <property type="project" value="UniProtKB-ARBA"/>
</dbReference>
<dbReference type="InterPro" id="IPR002058">
    <property type="entry name" value="PAP_assoc"/>
</dbReference>
<dbReference type="Pfam" id="PF03828">
    <property type="entry name" value="PAP_assoc"/>
    <property type="match status" value="1"/>
</dbReference>
<evidence type="ECO:0000259" key="6">
    <source>
        <dbReference type="Pfam" id="PF03828"/>
    </source>
</evidence>
<comment type="similarity">
    <text evidence="1">Belongs to the DNA polymerase type-B-like family.</text>
</comment>
<reference evidence="8" key="1">
    <citation type="journal article" date="2020" name="Stud. Mycol.">
        <title>101 Dothideomycetes genomes: a test case for predicting lifestyles and emergence of pathogens.</title>
        <authorList>
            <person name="Haridas S."/>
            <person name="Albert R."/>
            <person name="Binder M."/>
            <person name="Bloem J."/>
            <person name="Labutti K."/>
            <person name="Salamov A."/>
            <person name="Andreopoulos B."/>
            <person name="Baker S."/>
            <person name="Barry K."/>
            <person name="Bills G."/>
            <person name="Bluhm B."/>
            <person name="Cannon C."/>
            <person name="Castanera R."/>
            <person name="Culley D."/>
            <person name="Daum C."/>
            <person name="Ezra D."/>
            <person name="Gonzalez J."/>
            <person name="Henrissat B."/>
            <person name="Kuo A."/>
            <person name="Liang C."/>
            <person name="Lipzen A."/>
            <person name="Lutzoni F."/>
            <person name="Magnuson J."/>
            <person name="Mondo S."/>
            <person name="Nolan M."/>
            <person name="Ohm R."/>
            <person name="Pangilinan J."/>
            <person name="Park H.-J."/>
            <person name="Ramirez L."/>
            <person name="Alfaro M."/>
            <person name="Sun H."/>
            <person name="Tritt A."/>
            <person name="Yoshinaga Y."/>
            <person name="Zwiers L.-H."/>
            <person name="Turgeon B."/>
            <person name="Goodwin S."/>
            <person name="Spatafora J."/>
            <person name="Crous P."/>
            <person name="Grigoriev I."/>
        </authorList>
    </citation>
    <scope>NUCLEOTIDE SEQUENCE</scope>
    <source>
        <strain evidence="8">CBS 473.64</strain>
    </source>
</reference>
<evidence type="ECO:0000313" key="8">
    <source>
        <dbReference type="EMBL" id="KAF2644616.1"/>
    </source>
</evidence>
<feature type="region of interest" description="Disordered" evidence="5">
    <location>
        <begin position="571"/>
        <end position="590"/>
    </location>
</feature>
<dbReference type="OrthoDB" id="273917at2759"/>
<dbReference type="Gene3D" id="1.10.1410.10">
    <property type="match status" value="1"/>
</dbReference>
<dbReference type="Pfam" id="PF22600">
    <property type="entry name" value="MTPAP-like_central"/>
    <property type="match status" value="1"/>
</dbReference>
<dbReference type="GO" id="GO:0031123">
    <property type="term" value="P:RNA 3'-end processing"/>
    <property type="evidence" value="ECO:0007669"/>
    <property type="project" value="TreeGrafter"/>
</dbReference>
<dbReference type="GO" id="GO:0031499">
    <property type="term" value="C:TRAMP complex"/>
    <property type="evidence" value="ECO:0007669"/>
    <property type="project" value="TreeGrafter"/>
</dbReference>
<feature type="compositionally biased region" description="Polar residues" evidence="5">
    <location>
        <begin position="1"/>
        <end position="11"/>
    </location>
</feature>
<dbReference type="EC" id="2.7.7.19" evidence="2"/>
<sequence>MADSYRPNQQRPARGGRSLADRITFGGQNSGGHRPGNANDHETFTFTSGHRAPQFPSGPAGDRARRRPPRGGAAGQFNDRNPRRGGDSYQTGGRNGAGASRRGNFRRKEAPHERALLQSRDDTTEQSFVRTGSNKFNLDNISDQDSDMSTSDDSGSEGKAKAARTESNARADGDSVPKWCNPDPYTALPPPETGNKRIDVVKLIRKAKNENDEKNNGNNAVAANDDFISFGDDVVEAPLNRLPPPPGMGPSAAGSRAKRSADDVGLSYMSQSGGRKRVRDEPDVQDIALVADLVVKAWKPTGHQNVPWLSANSNQHVRDNAAKWLHNEILDFYDYVVATEHEHRLRLDLIDRVQKVMTKSQFPEAPGSIYCFGSFHSTLYLPGADMDLVYISDLHYRGGPQSISPSANRLRKIGQKLGQQGVADEIQVIGRAKVPIIKFKDRLTGIPVDICIENRSGLDAQYYFQKWKHEHQDMIYLVALVKQFLRMRDLNEVSTQGLGGFAIICMVVNYLQRLQGSKASDTDEYHNVGDIFLGFLDYYGNQFNIATERLVMYEPYIVKKGSIGIDGRREKTDGLSIQDPGRPDNNISGGSAKATTVLRLFSGAHALLCERLDSIRNGTYSGNSILEPLFGGNYRQYKDHRLRLSKIR</sequence>
<accession>A0A6A6S9R6</accession>
<dbReference type="GO" id="GO:0003729">
    <property type="term" value="F:mRNA binding"/>
    <property type="evidence" value="ECO:0007669"/>
    <property type="project" value="TreeGrafter"/>
</dbReference>
<proteinExistence type="inferred from homology"/>
<feature type="compositionally biased region" description="Polar residues" evidence="5">
    <location>
        <begin position="125"/>
        <end position="141"/>
    </location>
</feature>
<feature type="compositionally biased region" description="Basic and acidic residues" evidence="5">
    <location>
        <begin position="156"/>
        <end position="175"/>
    </location>
</feature>
<feature type="domain" description="PAP-associated" evidence="6">
    <location>
        <begin position="527"/>
        <end position="585"/>
    </location>
</feature>
<dbReference type="GO" id="GO:1990817">
    <property type="term" value="F:poly(A) RNA polymerase activity"/>
    <property type="evidence" value="ECO:0007669"/>
    <property type="project" value="UniProtKB-EC"/>
</dbReference>
<evidence type="ECO:0000256" key="4">
    <source>
        <dbReference type="ARBA" id="ARBA00022842"/>
    </source>
</evidence>
<name>A0A6A6S9R6_9PLEO</name>
<feature type="region of interest" description="Disordered" evidence="5">
    <location>
        <begin position="1"/>
        <end position="194"/>
    </location>
</feature>
<dbReference type="GO" id="GO:0043634">
    <property type="term" value="P:polyadenylation-dependent ncRNA catabolic process"/>
    <property type="evidence" value="ECO:0007669"/>
    <property type="project" value="TreeGrafter"/>
</dbReference>
<evidence type="ECO:0000256" key="3">
    <source>
        <dbReference type="ARBA" id="ARBA00022723"/>
    </source>
</evidence>
<dbReference type="AlphaFoldDB" id="A0A6A6S9R6"/>
<dbReference type="GO" id="GO:0046872">
    <property type="term" value="F:metal ion binding"/>
    <property type="evidence" value="ECO:0007669"/>
    <property type="project" value="UniProtKB-KW"/>
</dbReference>
<dbReference type="CDD" id="cd05402">
    <property type="entry name" value="NT_PAP_TUTase"/>
    <property type="match status" value="1"/>
</dbReference>
<dbReference type="InterPro" id="IPR045862">
    <property type="entry name" value="Trf4-like"/>
</dbReference>
<feature type="domain" description="Poly(A) RNA polymerase mitochondrial-like central palm" evidence="7">
    <location>
        <begin position="325"/>
        <end position="460"/>
    </location>
</feature>
<gene>
    <name evidence="8" type="ORF">P280DRAFT_514087</name>
</gene>
<keyword evidence="3" id="KW-0479">Metal-binding</keyword>
<dbReference type="SUPFAM" id="SSF81301">
    <property type="entry name" value="Nucleotidyltransferase"/>
    <property type="match status" value="1"/>
</dbReference>
<feature type="compositionally biased region" description="Basic and acidic residues" evidence="5">
    <location>
        <begin position="106"/>
        <end position="123"/>
    </location>
</feature>
<dbReference type="Proteomes" id="UP000799753">
    <property type="component" value="Unassembled WGS sequence"/>
</dbReference>
<keyword evidence="4" id="KW-0460">Magnesium</keyword>
<evidence type="ECO:0000256" key="5">
    <source>
        <dbReference type="SAM" id="MobiDB-lite"/>
    </source>
</evidence>
<dbReference type="Gene3D" id="3.30.460.10">
    <property type="entry name" value="Beta Polymerase, domain 2"/>
    <property type="match status" value="1"/>
</dbReference>
<evidence type="ECO:0000259" key="7">
    <source>
        <dbReference type="Pfam" id="PF22600"/>
    </source>
</evidence>
<evidence type="ECO:0000256" key="1">
    <source>
        <dbReference type="ARBA" id="ARBA00008593"/>
    </source>
</evidence>
<evidence type="ECO:0000313" key="9">
    <source>
        <dbReference type="Proteomes" id="UP000799753"/>
    </source>
</evidence>
<keyword evidence="9" id="KW-1185">Reference proteome</keyword>
<dbReference type="InterPro" id="IPR054708">
    <property type="entry name" value="MTPAP-like_central"/>
</dbReference>
<organism evidence="8 9">
    <name type="scientific">Massarina eburnea CBS 473.64</name>
    <dbReference type="NCBI Taxonomy" id="1395130"/>
    <lineage>
        <taxon>Eukaryota</taxon>
        <taxon>Fungi</taxon>
        <taxon>Dikarya</taxon>
        <taxon>Ascomycota</taxon>
        <taxon>Pezizomycotina</taxon>
        <taxon>Dothideomycetes</taxon>
        <taxon>Pleosporomycetidae</taxon>
        <taxon>Pleosporales</taxon>
        <taxon>Massarineae</taxon>
        <taxon>Massarinaceae</taxon>
        <taxon>Massarina</taxon>
    </lineage>
</organism>
<dbReference type="SUPFAM" id="SSF81631">
    <property type="entry name" value="PAP/OAS1 substrate-binding domain"/>
    <property type="match status" value="1"/>
</dbReference>
<dbReference type="GO" id="GO:0005730">
    <property type="term" value="C:nucleolus"/>
    <property type="evidence" value="ECO:0007669"/>
    <property type="project" value="TreeGrafter"/>
</dbReference>
<dbReference type="PANTHER" id="PTHR23092:SF15">
    <property type="entry name" value="INACTIVE NON-CANONICAL POLY(A) RNA POLYMERASE PROTEIN TRF4-2-RELATED"/>
    <property type="match status" value="1"/>
</dbReference>
<evidence type="ECO:0000256" key="2">
    <source>
        <dbReference type="ARBA" id="ARBA00012388"/>
    </source>
</evidence>
<dbReference type="PANTHER" id="PTHR23092">
    <property type="entry name" value="POLY(A) RNA POLYMERASE"/>
    <property type="match status" value="1"/>
</dbReference>
<feature type="region of interest" description="Disordered" evidence="5">
    <location>
        <begin position="242"/>
        <end position="262"/>
    </location>
</feature>
<dbReference type="InterPro" id="IPR043519">
    <property type="entry name" value="NT_sf"/>
</dbReference>